<dbReference type="Proteomes" id="UP001060085">
    <property type="component" value="Linkage Group LG05"/>
</dbReference>
<evidence type="ECO:0000313" key="2">
    <source>
        <dbReference type="Proteomes" id="UP001060085"/>
    </source>
</evidence>
<dbReference type="EMBL" id="CM044705">
    <property type="protein sequence ID" value="KAI5661586.1"/>
    <property type="molecule type" value="Genomic_DNA"/>
</dbReference>
<evidence type="ECO:0000313" key="1">
    <source>
        <dbReference type="EMBL" id="KAI5661586.1"/>
    </source>
</evidence>
<reference evidence="2" key="1">
    <citation type="journal article" date="2023" name="Nat. Plants">
        <title>Single-cell RNA sequencing provides a high-resolution roadmap for understanding the multicellular compartmentation of specialized metabolism.</title>
        <authorList>
            <person name="Sun S."/>
            <person name="Shen X."/>
            <person name="Li Y."/>
            <person name="Li Y."/>
            <person name="Wang S."/>
            <person name="Li R."/>
            <person name="Zhang H."/>
            <person name="Shen G."/>
            <person name="Guo B."/>
            <person name="Wei J."/>
            <person name="Xu J."/>
            <person name="St-Pierre B."/>
            <person name="Chen S."/>
            <person name="Sun C."/>
        </authorList>
    </citation>
    <scope>NUCLEOTIDE SEQUENCE [LARGE SCALE GENOMIC DNA]</scope>
</reference>
<organism evidence="1 2">
    <name type="scientific">Catharanthus roseus</name>
    <name type="common">Madagascar periwinkle</name>
    <name type="synonym">Vinca rosea</name>
    <dbReference type="NCBI Taxonomy" id="4058"/>
    <lineage>
        <taxon>Eukaryota</taxon>
        <taxon>Viridiplantae</taxon>
        <taxon>Streptophyta</taxon>
        <taxon>Embryophyta</taxon>
        <taxon>Tracheophyta</taxon>
        <taxon>Spermatophyta</taxon>
        <taxon>Magnoliopsida</taxon>
        <taxon>eudicotyledons</taxon>
        <taxon>Gunneridae</taxon>
        <taxon>Pentapetalae</taxon>
        <taxon>asterids</taxon>
        <taxon>lamiids</taxon>
        <taxon>Gentianales</taxon>
        <taxon>Apocynaceae</taxon>
        <taxon>Rauvolfioideae</taxon>
        <taxon>Vinceae</taxon>
        <taxon>Catharanthinae</taxon>
        <taxon>Catharanthus</taxon>
    </lineage>
</organism>
<sequence>MRLRSNQGFVKLFNYVLNDIDTVLNLSFIGREKVNKKDIAGSSVRRREILRKFLDLISTSELNVNARECVEGFRTMKGKIIAEVGPYYIDNSENEDGFSNIKI</sequence>
<proteinExistence type="predicted"/>
<protein>
    <submittedName>
        <fullName evidence="1">Uncharacterized protein</fullName>
    </submittedName>
</protein>
<name>A0ACC0ALI7_CATRO</name>
<accession>A0ACC0ALI7</accession>
<gene>
    <name evidence="1" type="ORF">M9H77_20909</name>
</gene>
<comment type="caution">
    <text evidence="1">The sequence shown here is derived from an EMBL/GenBank/DDBJ whole genome shotgun (WGS) entry which is preliminary data.</text>
</comment>
<keyword evidence="2" id="KW-1185">Reference proteome</keyword>